<name>A0A6A0B993_9LACT</name>
<dbReference type="GO" id="GO:0006355">
    <property type="term" value="P:regulation of DNA-templated transcription"/>
    <property type="evidence" value="ECO:0007669"/>
    <property type="project" value="InterPro"/>
</dbReference>
<keyword evidence="2" id="KW-1185">Reference proteome</keyword>
<sequence>METVPREKNQTVSFKTDYIMYKKVKEIFSERGYNVTEILNELFEQTVKKNNIPFRTEKDFERDTLIENLQDQINQSVENYKAGKTISERDARDRFGI</sequence>
<gene>
    <name evidence="1" type="ORF">Hs20B_17840</name>
</gene>
<dbReference type="AlphaFoldDB" id="A0A6A0B993"/>
<reference evidence="1 2" key="1">
    <citation type="submission" date="2020-02" db="EMBL/GenBank/DDBJ databases">
        <title>Draft genome sequence of Lactococcus sp. Hs20B0-1.</title>
        <authorList>
            <person name="Noda S."/>
            <person name="Yuki M."/>
            <person name="Ohkuma M."/>
        </authorList>
    </citation>
    <scope>NUCLEOTIDE SEQUENCE [LARGE SCALE GENOMIC DNA]</scope>
    <source>
        <strain evidence="1 2">Hs20B0-1</strain>
    </source>
</reference>
<dbReference type="RefSeq" id="WP_172357832.1">
    <property type="nucleotide sequence ID" value="NZ_BLLH01000014.1"/>
</dbReference>
<organism evidence="1 2">
    <name type="scientific">Pseudolactococcus insecticola</name>
    <dbReference type="NCBI Taxonomy" id="2709158"/>
    <lineage>
        <taxon>Bacteria</taxon>
        <taxon>Bacillati</taxon>
        <taxon>Bacillota</taxon>
        <taxon>Bacilli</taxon>
        <taxon>Lactobacillales</taxon>
        <taxon>Streptococcaceae</taxon>
        <taxon>Pseudolactococcus</taxon>
    </lineage>
</organism>
<dbReference type="Proteomes" id="UP000475928">
    <property type="component" value="Unassembled WGS sequence"/>
</dbReference>
<evidence type="ECO:0008006" key="3">
    <source>
        <dbReference type="Google" id="ProtNLM"/>
    </source>
</evidence>
<dbReference type="Gene3D" id="1.10.1220.10">
    <property type="entry name" value="Met repressor-like"/>
    <property type="match status" value="1"/>
</dbReference>
<evidence type="ECO:0000313" key="1">
    <source>
        <dbReference type="EMBL" id="GFH41386.1"/>
    </source>
</evidence>
<comment type="caution">
    <text evidence="1">The sequence shown here is derived from an EMBL/GenBank/DDBJ whole genome shotgun (WGS) entry which is preliminary data.</text>
</comment>
<proteinExistence type="predicted"/>
<dbReference type="InterPro" id="IPR013321">
    <property type="entry name" value="Arc_rbn_hlx_hlx"/>
</dbReference>
<accession>A0A6A0B993</accession>
<dbReference type="EMBL" id="BLLH01000014">
    <property type="protein sequence ID" value="GFH41386.1"/>
    <property type="molecule type" value="Genomic_DNA"/>
</dbReference>
<protein>
    <recommendedName>
        <fullName evidence="3">Antitoxin</fullName>
    </recommendedName>
</protein>
<evidence type="ECO:0000313" key="2">
    <source>
        <dbReference type="Proteomes" id="UP000475928"/>
    </source>
</evidence>